<evidence type="ECO:0000313" key="1">
    <source>
        <dbReference type="EMBL" id="PZP41427.1"/>
    </source>
</evidence>
<dbReference type="EMBL" id="QFOI01000519">
    <property type="protein sequence ID" value="PZP41427.1"/>
    <property type="molecule type" value="Genomic_DNA"/>
</dbReference>
<accession>A0A2W5EIN2</accession>
<reference evidence="1 2" key="1">
    <citation type="submission" date="2017-11" db="EMBL/GenBank/DDBJ databases">
        <title>Infants hospitalized years apart are colonized by the same room-sourced microbial strains.</title>
        <authorList>
            <person name="Brooks B."/>
            <person name="Olm M.R."/>
            <person name="Firek B.A."/>
            <person name="Baker R."/>
            <person name="Thomas B.C."/>
            <person name="Morowitz M.J."/>
            <person name="Banfield J.F."/>
        </authorList>
    </citation>
    <scope>NUCLEOTIDE SEQUENCE [LARGE SCALE GENOMIC DNA]</scope>
    <source>
        <strain evidence="1">S2_009_000_R2_76</strain>
    </source>
</reference>
<evidence type="ECO:0008006" key="3">
    <source>
        <dbReference type="Google" id="ProtNLM"/>
    </source>
</evidence>
<name>A0A2W5EIN2_9SPHI</name>
<organism evidence="1 2">
    <name type="scientific">Pseudopedobacter saltans</name>
    <dbReference type="NCBI Taxonomy" id="151895"/>
    <lineage>
        <taxon>Bacteria</taxon>
        <taxon>Pseudomonadati</taxon>
        <taxon>Bacteroidota</taxon>
        <taxon>Sphingobacteriia</taxon>
        <taxon>Sphingobacteriales</taxon>
        <taxon>Sphingobacteriaceae</taxon>
        <taxon>Pseudopedobacter</taxon>
    </lineage>
</organism>
<proteinExistence type="predicted"/>
<dbReference type="InterPro" id="IPR029052">
    <property type="entry name" value="Metallo-depent_PP-like"/>
</dbReference>
<comment type="caution">
    <text evidence="1">The sequence shown here is derived from an EMBL/GenBank/DDBJ whole genome shotgun (WGS) entry which is preliminary data.</text>
</comment>
<evidence type="ECO:0000313" key="2">
    <source>
        <dbReference type="Proteomes" id="UP000249645"/>
    </source>
</evidence>
<sequence length="227" mass="26454">MSPLTDPSSFIGIYNKMSVSSEKLTPEKFDYYKNAINYSRNIGGIHFIFVNIWPDSSNLIWMENDLKTVDPNTPVMIFTHDPPEGDPHHFSGAVHDSSHLWGNKYENLLVEKLKDEPKDSVLTNQYEQRQFVQFLKKHPNIKAYFHGHENYTEFYSYTGVDNDINIPVFRVDSPMKGNLSKKNETDLAYEIIDIDTHNRQLTVRECLWNTNKKKGDVKWGKSKTINY</sequence>
<gene>
    <name evidence="1" type="ORF">DI598_18235</name>
</gene>
<protein>
    <recommendedName>
        <fullName evidence="3">Calcineurin-like phosphoesterase domain-containing protein</fullName>
    </recommendedName>
</protein>
<dbReference type="AlphaFoldDB" id="A0A2W5EIN2"/>
<dbReference type="SUPFAM" id="SSF56300">
    <property type="entry name" value="Metallo-dependent phosphatases"/>
    <property type="match status" value="1"/>
</dbReference>
<dbReference type="Proteomes" id="UP000249645">
    <property type="component" value="Unassembled WGS sequence"/>
</dbReference>